<dbReference type="Gene3D" id="3.40.50.2000">
    <property type="entry name" value="Glycogen Phosphorylase B"/>
    <property type="match status" value="2"/>
</dbReference>
<name>A0A5M8FU18_9GAMM</name>
<dbReference type="OrthoDB" id="9807209at2"/>
<dbReference type="Gene3D" id="3.90.550.10">
    <property type="entry name" value="Spore Coat Polysaccharide Biosynthesis Protein SpsA, Chain A"/>
    <property type="match status" value="1"/>
</dbReference>
<protein>
    <submittedName>
        <fullName evidence="1">Glycosyltransferase</fullName>
    </submittedName>
</protein>
<accession>A0A5M8FU18</accession>
<comment type="caution">
    <text evidence="1">The sequence shown here is derived from an EMBL/GenBank/DDBJ whole genome shotgun (WGS) entry which is preliminary data.</text>
</comment>
<evidence type="ECO:0000313" key="2">
    <source>
        <dbReference type="Proteomes" id="UP000322981"/>
    </source>
</evidence>
<dbReference type="Proteomes" id="UP000322981">
    <property type="component" value="Unassembled WGS sequence"/>
</dbReference>
<dbReference type="Pfam" id="PF13692">
    <property type="entry name" value="Glyco_trans_1_4"/>
    <property type="match status" value="1"/>
</dbReference>
<gene>
    <name evidence="1" type="ORF">F2Q65_01920</name>
</gene>
<keyword evidence="1" id="KW-0808">Transferase</keyword>
<evidence type="ECO:0000313" key="1">
    <source>
        <dbReference type="EMBL" id="KAA6187308.1"/>
    </source>
</evidence>
<dbReference type="InterPro" id="IPR029044">
    <property type="entry name" value="Nucleotide-diphossugar_trans"/>
</dbReference>
<keyword evidence="2" id="KW-1185">Reference proteome</keyword>
<dbReference type="PANTHER" id="PTHR43179">
    <property type="entry name" value="RHAMNOSYLTRANSFERASE WBBL"/>
    <property type="match status" value="1"/>
</dbReference>
<dbReference type="CDD" id="cd03801">
    <property type="entry name" value="GT4_PimA-like"/>
    <property type="match status" value="1"/>
</dbReference>
<proteinExistence type="predicted"/>
<dbReference type="GO" id="GO:0016740">
    <property type="term" value="F:transferase activity"/>
    <property type="evidence" value="ECO:0007669"/>
    <property type="project" value="UniProtKB-KW"/>
</dbReference>
<dbReference type="EMBL" id="VWXX01000002">
    <property type="protein sequence ID" value="KAA6187308.1"/>
    <property type="molecule type" value="Genomic_DNA"/>
</dbReference>
<dbReference type="SUPFAM" id="SSF53756">
    <property type="entry name" value="UDP-Glycosyltransferase/glycogen phosphorylase"/>
    <property type="match status" value="1"/>
</dbReference>
<sequence length="681" mass="75566">MDIRRFVHSSFGLSVLCFVRTLAFEGWSGFWRRLYSRSLIDTDASGVLSSTGDRNEDCVKASAEHGETVGVSILLIVTGKVVSSTACIEAVRSQVTQAHFDLFLVQFHNAHLRWSYLPDSTGLNEVPLPEFSIEADLLAHDAPWLSSDVVVLLEDTVVVQPDWLGALVHTFERYERAGVVGCQVLYSNGKMECAPSQDWDCSRGALSSDPRHSRNTFVTDADQICGDVFAVRRELFSGIGSLQAVLTSSLVRCRELIRLARLEGYLVIYQPEAKAVLMNQGLSGNAGLDDRDWLSRGSHSGPDTDIDSGLAEGLLDRIPGRLQVLVVDKYMVRPDRDSGSLRLENILRLLRELECDVTFAALNLEAPEPYVSRLQLLGVQVLCRPFFSSVKKYMEKSGHCFDVVILCRADVASALMSTAKRFCKNAQVVFDTVDLHYLREFRLADLRKDRLSRLLAELRRGQELSLIAQADKTFVVSPAEERLLAREAPLANVRVVSNIHNVYGRRRSFSDRRDLLFIGNFVHPPNVDAVCWFAEEVFPLVLTRRPEIKLLVIGSQAPRKILAQQSSNIEVKGFVPDVVPYFTHCRLSVAPLRYGAGVKGKVNQSLAHGLPVVATSVAAEGMFLEDGVSVLVGDDPARFADQVLRAYSDEALWTQLSDAGLAVMQEHFGFASARRVLAELV</sequence>
<organism evidence="1 2">
    <name type="scientific">Thiohalocapsa marina</name>
    <dbReference type="NCBI Taxonomy" id="424902"/>
    <lineage>
        <taxon>Bacteria</taxon>
        <taxon>Pseudomonadati</taxon>
        <taxon>Pseudomonadota</taxon>
        <taxon>Gammaproteobacteria</taxon>
        <taxon>Chromatiales</taxon>
        <taxon>Chromatiaceae</taxon>
        <taxon>Thiohalocapsa</taxon>
    </lineage>
</organism>
<dbReference type="PANTHER" id="PTHR43179:SF7">
    <property type="entry name" value="RHAMNOSYLTRANSFERASE WBBL"/>
    <property type="match status" value="1"/>
</dbReference>
<dbReference type="SUPFAM" id="SSF53448">
    <property type="entry name" value="Nucleotide-diphospho-sugar transferases"/>
    <property type="match status" value="1"/>
</dbReference>
<dbReference type="AlphaFoldDB" id="A0A5M8FU18"/>
<reference evidence="1 2" key="1">
    <citation type="submission" date="2019-09" db="EMBL/GenBank/DDBJ databases">
        <title>Whole-genome sequence of the purple sulfur bacterium Thiohalocapsa marina DSM 19078.</title>
        <authorList>
            <person name="Kyndt J.A."/>
            <person name="Meyer T.E."/>
        </authorList>
    </citation>
    <scope>NUCLEOTIDE SEQUENCE [LARGE SCALE GENOMIC DNA]</scope>
    <source>
        <strain evidence="1 2">DSM 19078</strain>
    </source>
</reference>
<dbReference type="RefSeq" id="WP_150089864.1">
    <property type="nucleotide sequence ID" value="NZ_VWXX01000002.1"/>
</dbReference>